<proteinExistence type="predicted"/>
<feature type="region of interest" description="Disordered" evidence="1">
    <location>
        <begin position="336"/>
        <end position="358"/>
    </location>
</feature>
<evidence type="ECO:0000313" key="2">
    <source>
        <dbReference type="EMBL" id="ADV64183.1"/>
    </source>
</evidence>
<dbReference type="InParanoid" id="E8QYK0"/>
<name>E8QYK0_ISOPI</name>
<dbReference type="HOGENOM" id="CLU_692190_0_0_0"/>
<reference key="1">
    <citation type="submission" date="2010-11" db="EMBL/GenBank/DDBJ databases">
        <title>The complete sequence of chromosome of Isophaera pallida ATCC 43644.</title>
        <authorList>
            <consortium name="US DOE Joint Genome Institute (JGI-PGF)"/>
            <person name="Lucas S."/>
            <person name="Copeland A."/>
            <person name="Lapidus A."/>
            <person name="Bruce D."/>
            <person name="Goodwin L."/>
            <person name="Pitluck S."/>
            <person name="Kyrpides N."/>
            <person name="Mavromatis K."/>
            <person name="Pagani I."/>
            <person name="Ivanova N."/>
            <person name="Saunders E."/>
            <person name="Brettin T."/>
            <person name="Detter J.C."/>
            <person name="Han C."/>
            <person name="Tapia R."/>
            <person name="Land M."/>
            <person name="Hauser L."/>
            <person name="Markowitz V."/>
            <person name="Cheng J.-F."/>
            <person name="Hugenholtz P."/>
            <person name="Woyke T."/>
            <person name="Wu D."/>
            <person name="Eisen J.A."/>
        </authorList>
    </citation>
    <scope>NUCLEOTIDE SEQUENCE</scope>
    <source>
        <strain>ATCC 43644</strain>
    </source>
</reference>
<reference evidence="2 3" key="2">
    <citation type="journal article" date="2011" name="Stand. Genomic Sci.">
        <title>Complete genome sequence of Isosphaera pallida type strain (IS1B).</title>
        <authorList>
            <consortium name="US DOE Joint Genome Institute (JGI-PGF)"/>
            <person name="Goker M."/>
            <person name="Cleland D."/>
            <person name="Saunders E."/>
            <person name="Lapidus A."/>
            <person name="Nolan M."/>
            <person name="Lucas S."/>
            <person name="Hammon N."/>
            <person name="Deshpande S."/>
            <person name="Cheng J.F."/>
            <person name="Tapia R."/>
            <person name="Han C."/>
            <person name="Goodwin L."/>
            <person name="Pitluck S."/>
            <person name="Liolios K."/>
            <person name="Pagani I."/>
            <person name="Ivanova N."/>
            <person name="Mavromatis K."/>
            <person name="Pati A."/>
            <person name="Chen A."/>
            <person name="Palaniappan K."/>
            <person name="Land M."/>
            <person name="Hauser L."/>
            <person name="Chang Y.J."/>
            <person name="Jeffries C.D."/>
            <person name="Detter J.C."/>
            <person name="Beck B."/>
            <person name="Woyke T."/>
            <person name="Bristow J."/>
            <person name="Eisen J.A."/>
            <person name="Markowitz V."/>
            <person name="Hugenholtz P."/>
            <person name="Kyrpides N.C."/>
            <person name="Klenk H.P."/>
        </authorList>
    </citation>
    <scope>NUCLEOTIDE SEQUENCE [LARGE SCALE GENOMIC DNA]</scope>
    <source>
        <strain evidence="3">ATCC 43644 / DSM 9630 / IS1B</strain>
    </source>
</reference>
<accession>E8QYK0</accession>
<dbReference type="eggNOG" id="COG0457">
    <property type="taxonomic scope" value="Bacteria"/>
</dbReference>
<dbReference type="EMBL" id="CP002353">
    <property type="protein sequence ID" value="ADV64183.1"/>
    <property type="molecule type" value="Genomic_DNA"/>
</dbReference>
<evidence type="ECO:0008006" key="4">
    <source>
        <dbReference type="Google" id="ProtNLM"/>
    </source>
</evidence>
<dbReference type="STRING" id="575540.Isop_3626"/>
<evidence type="ECO:0000256" key="1">
    <source>
        <dbReference type="SAM" id="MobiDB-lite"/>
    </source>
</evidence>
<dbReference type="OrthoDB" id="56388at2"/>
<dbReference type="Proteomes" id="UP000008631">
    <property type="component" value="Chromosome"/>
</dbReference>
<keyword evidence="3" id="KW-1185">Reference proteome</keyword>
<organism evidence="2 3">
    <name type="scientific">Isosphaera pallida (strain ATCC 43644 / DSM 9630 / IS1B)</name>
    <dbReference type="NCBI Taxonomy" id="575540"/>
    <lineage>
        <taxon>Bacteria</taxon>
        <taxon>Pseudomonadati</taxon>
        <taxon>Planctomycetota</taxon>
        <taxon>Planctomycetia</taxon>
        <taxon>Isosphaerales</taxon>
        <taxon>Isosphaeraceae</taxon>
        <taxon>Isosphaera</taxon>
    </lineage>
</organism>
<sequence>MPPSHDSSPPSATEFGFDPLGLDRHQLETLWSEWLSLDDHTMPGLVTRFREAIRAADRLGEVDLGVRLRLALVTIAFDQGQYPEALNAFAWAEAKLAANPELESQHPIMPHLVRLSHALCLSALSDYPTIPRDHIEAVYGELARRLDRLGEDHGLLYWLRCFTELDMLNHDAARHAFATWNRHTHADVLDDPTCSAYLRVYYYAELGEDAKAFDEAQRVFEAQGAHHSLRPHTIGRLLEPLRRQGRLAEAARLQAEGLRLIETRRAGDARLPLALHLAFLTRTDQLARAYALDRTYGRSVVEQGSPWQRYHYLCSSAMLWRHLAETGRLREIEAATQGDASPSLPQSPESPAERAARLSASSRALALAFDRREGHHRFLEHWTATVEQPPTITPIEPQ</sequence>
<dbReference type="RefSeq" id="WP_013566471.1">
    <property type="nucleotide sequence ID" value="NC_014962.1"/>
</dbReference>
<dbReference type="AlphaFoldDB" id="E8QYK0"/>
<gene>
    <name evidence="2" type="ordered locus">Isop_3626</name>
</gene>
<evidence type="ECO:0000313" key="3">
    <source>
        <dbReference type="Proteomes" id="UP000008631"/>
    </source>
</evidence>
<feature type="compositionally biased region" description="Polar residues" evidence="1">
    <location>
        <begin position="338"/>
        <end position="349"/>
    </location>
</feature>
<protein>
    <recommendedName>
        <fullName evidence="4">Tetratricopeptide repeat protein</fullName>
    </recommendedName>
</protein>
<dbReference type="KEGG" id="ipa:Isop_3626"/>